<dbReference type="Proteomes" id="UP000019150">
    <property type="component" value="Chromosome"/>
</dbReference>
<protein>
    <submittedName>
        <fullName evidence="1">Uncharacterized protein</fullName>
    </submittedName>
</protein>
<dbReference type="EMBL" id="CP006850">
    <property type="protein sequence ID" value="AHH20869.1"/>
    <property type="molecule type" value="Genomic_DNA"/>
</dbReference>
<name>W5TP20_9NOCA</name>
<accession>W5TP20</accession>
<organism evidence="1 2">
    <name type="scientific">Nocardia nova SH22a</name>
    <dbReference type="NCBI Taxonomy" id="1415166"/>
    <lineage>
        <taxon>Bacteria</taxon>
        <taxon>Bacillati</taxon>
        <taxon>Actinomycetota</taxon>
        <taxon>Actinomycetes</taxon>
        <taxon>Mycobacteriales</taxon>
        <taxon>Nocardiaceae</taxon>
        <taxon>Nocardia</taxon>
    </lineage>
</organism>
<evidence type="ECO:0000313" key="1">
    <source>
        <dbReference type="EMBL" id="AHH20869.1"/>
    </source>
</evidence>
<dbReference type="HOGENOM" id="CLU_074784_0_0_11"/>
<dbReference type="STRING" id="1415166.NONO_c60930"/>
<dbReference type="OrthoDB" id="4547474at2"/>
<proteinExistence type="predicted"/>
<dbReference type="KEGG" id="nno:NONO_c60930"/>
<dbReference type="RefSeq" id="WP_148307018.1">
    <property type="nucleotide sequence ID" value="NZ_CP006850.1"/>
</dbReference>
<sequence length="260" mass="28764">MTVKYGKTPARINSVQLNLSDYFDHTAVLPKIPAEFGHERLVTAWEMLANNQVGDCVWAGAAHETMLWGREAGRDVKFTDECVLADYTAVTGFDPSQADPYTGENPTDQGTDMQAAASYRRRIGIVDTLGNRHQVAAYVALTPGDPDQLAAAAYVFGAVGIGLRVPAYAEDEFSAKKPWDVRHGNATIVGGHYVPVISRRDGNFDVVTWGAIQQMTPMFYRRYCDEAIVYFSREFLTADISPEGFDLAQLQADLKVFARR</sequence>
<evidence type="ECO:0000313" key="2">
    <source>
        <dbReference type="Proteomes" id="UP000019150"/>
    </source>
</evidence>
<dbReference type="PATRIC" id="fig|1415166.3.peg.6269"/>
<dbReference type="AlphaFoldDB" id="W5TP20"/>
<dbReference type="eggNOG" id="ENOG5032MNI">
    <property type="taxonomic scope" value="Bacteria"/>
</dbReference>
<reference evidence="1 2" key="1">
    <citation type="journal article" date="2014" name="Appl. Environ. Microbiol.">
        <title>Insights into the Microbial Degradation of Rubber and Gutta-Percha by Analysis of the Complete Genome of Nocardia nova SH22a.</title>
        <authorList>
            <person name="Luo Q."/>
            <person name="Hiessl S."/>
            <person name="Poehlein A."/>
            <person name="Daniel R."/>
            <person name="Steinbuchel A."/>
        </authorList>
    </citation>
    <scope>NUCLEOTIDE SEQUENCE [LARGE SCALE GENOMIC DNA]</scope>
    <source>
        <strain evidence="1">SH22a</strain>
    </source>
</reference>
<keyword evidence="2" id="KW-1185">Reference proteome</keyword>
<gene>
    <name evidence="1" type="ORF">NONO_c60930</name>
</gene>